<dbReference type="eggNOG" id="ENOG502SUGA">
    <property type="taxonomic scope" value="Eukaryota"/>
</dbReference>
<dbReference type="HOGENOM" id="CLU_022835_1_0_1"/>
<evidence type="ECO:0000256" key="2">
    <source>
        <dbReference type="SAM" id="MobiDB-lite"/>
    </source>
</evidence>
<feature type="compositionally biased region" description="Basic and acidic residues" evidence="2">
    <location>
        <begin position="490"/>
        <end position="501"/>
    </location>
</feature>
<feature type="compositionally biased region" description="Basic residues" evidence="2">
    <location>
        <begin position="580"/>
        <end position="591"/>
    </location>
</feature>
<organism evidence="3 4">
    <name type="scientific">Cordyceps militaris (strain CM01)</name>
    <name type="common">Caterpillar fungus</name>
    <dbReference type="NCBI Taxonomy" id="983644"/>
    <lineage>
        <taxon>Eukaryota</taxon>
        <taxon>Fungi</taxon>
        <taxon>Dikarya</taxon>
        <taxon>Ascomycota</taxon>
        <taxon>Pezizomycotina</taxon>
        <taxon>Sordariomycetes</taxon>
        <taxon>Hypocreomycetidae</taxon>
        <taxon>Hypocreales</taxon>
        <taxon>Cordycipitaceae</taxon>
        <taxon>Cordyceps</taxon>
    </lineage>
</organism>
<evidence type="ECO:0000313" key="3">
    <source>
        <dbReference type="EMBL" id="EGX94715.1"/>
    </source>
</evidence>
<proteinExistence type="predicted"/>
<name>G3J876_CORMM</name>
<evidence type="ECO:0000313" key="4">
    <source>
        <dbReference type="Proteomes" id="UP000001610"/>
    </source>
</evidence>
<dbReference type="Proteomes" id="UP000001610">
    <property type="component" value="Unassembled WGS sequence"/>
</dbReference>
<feature type="region of interest" description="Disordered" evidence="2">
    <location>
        <begin position="466"/>
        <end position="591"/>
    </location>
</feature>
<dbReference type="KEGG" id="cmt:CCM_02986"/>
<gene>
    <name evidence="3" type="ORF">CCM_02986</name>
</gene>
<protein>
    <submittedName>
        <fullName evidence="3">Uncharacterized protein</fullName>
    </submittedName>
</protein>
<accession>G3J876</accession>
<keyword evidence="4" id="KW-1185">Reference proteome</keyword>
<dbReference type="OMA" id="WTAFIDR"/>
<feature type="compositionally biased region" description="Basic and acidic residues" evidence="2">
    <location>
        <begin position="544"/>
        <end position="567"/>
    </location>
</feature>
<feature type="compositionally biased region" description="Basic and acidic residues" evidence="2">
    <location>
        <begin position="472"/>
        <end position="483"/>
    </location>
</feature>
<dbReference type="OrthoDB" id="5419928at2759"/>
<dbReference type="RefSeq" id="XP_006668201.1">
    <property type="nucleotide sequence ID" value="XM_006668138.1"/>
</dbReference>
<feature type="coiled-coil region" evidence="1">
    <location>
        <begin position="384"/>
        <end position="411"/>
    </location>
</feature>
<keyword evidence="1" id="KW-0175">Coiled coil</keyword>
<evidence type="ECO:0000256" key="1">
    <source>
        <dbReference type="SAM" id="Coils"/>
    </source>
</evidence>
<dbReference type="AlphaFoldDB" id="G3J876"/>
<sequence length="591" mass="67636">MSPDRGFSFKAILALSDDELIDLLKKHQEDINDTDILVNDLPDIDSSDGQEMCKRVLTAQQLLQARKTTMPLDVGKLDEILAAIGEVDRTAWSQLAVERPTSPNSRSDTSHETPDAVESAVVAEKEAYDNLIKDGGRPLYPIQMIEQISGNPQQYRDLLQPFWKHPEPHSCRDWEVFQRQWRQRQTFRNWQLHNRGIIVEEDFDAHVQERKDYLTKYYGGRGVAEIEANPESLKKPGRLWDLRQKRKNKDRGCIRESRCSNFAEYHAALKKRLSAHGFKEQVSLQQDLTRQDSLQEWYEYLGFECWCQDKYLREYERHKIACDEKWKYIQSQSWVASHETPEHLGSWDGIEERYARVSEAQKHVDEAKLLVGCVRQRIDTGDASVSTSRQLDEALEKLAQAEAEYKDADHRNHTINTLGNHIYACEEAKAAVDSQPALIQWILDQFPLIKSEMEAKATGGVAALSNTKKRARADETDAEEKGRPIKRKAKEKEEENVKVSKEPSLIPQNRRGSRSGQDSAAVAQPRRSARIAAQQKKVAGTIPEQKESTKKALQTEKRGKKEERKDNSTQVEAGSGRESRGRRKRAKPALG</sequence>
<dbReference type="VEuPathDB" id="FungiDB:CCM_02986"/>
<dbReference type="EMBL" id="JH126400">
    <property type="protein sequence ID" value="EGX94715.1"/>
    <property type="molecule type" value="Genomic_DNA"/>
</dbReference>
<dbReference type="GeneID" id="18165013"/>
<dbReference type="InParanoid" id="G3J876"/>
<reference evidence="3 4" key="1">
    <citation type="journal article" date="2011" name="Genome Biol.">
        <title>Genome sequence of the insect pathogenic fungus Cordyceps militaris, a valued traditional Chinese medicine.</title>
        <authorList>
            <person name="Zheng P."/>
            <person name="Xia Y."/>
            <person name="Xiao G."/>
            <person name="Xiong C."/>
            <person name="Hu X."/>
            <person name="Zhang S."/>
            <person name="Zheng H."/>
            <person name="Huang Y."/>
            <person name="Zhou Y."/>
            <person name="Wang S."/>
            <person name="Zhao G.P."/>
            <person name="Liu X."/>
            <person name="St Leger R.J."/>
            <person name="Wang C."/>
        </authorList>
    </citation>
    <scope>NUCLEOTIDE SEQUENCE [LARGE SCALE GENOMIC DNA]</scope>
    <source>
        <strain evidence="3 4">CM01</strain>
    </source>
</reference>